<proteinExistence type="predicted"/>
<name>A0AA38MUX3_9AGAR</name>
<organism evidence="1 2">
    <name type="scientific">Lentinula guzmanii</name>
    <dbReference type="NCBI Taxonomy" id="2804957"/>
    <lineage>
        <taxon>Eukaryota</taxon>
        <taxon>Fungi</taxon>
        <taxon>Dikarya</taxon>
        <taxon>Basidiomycota</taxon>
        <taxon>Agaricomycotina</taxon>
        <taxon>Agaricomycetes</taxon>
        <taxon>Agaricomycetidae</taxon>
        <taxon>Agaricales</taxon>
        <taxon>Marasmiineae</taxon>
        <taxon>Omphalotaceae</taxon>
        <taxon>Lentinula</taxon>
    </lineage>
</organism>
<protein>
    <submittedName>
        <fullName evidence="1">Uncharacterized protein</fullName>
    </submittedName>
</protein>
<gene>
    <name evidence="1" type="ORF">DFJ43DRAFT_1142233</name>
</gene>
<dbReference type="EMBL" id="JANVFO010000092">
    <property type="protein sequence ID" value="KAJ3714304.1"/>
    <property type="molecule type" value="Genomic_DNA"/>
</dbReference>
<dbReference type="AlphaFoldDB" id="A0AA38MUX3"/>
<evidence type="ECO:0000313" key="2">
    <source>
        <dbReference type="Proteomes" id="UP001176059"/>
    </source>
</evidence>
<reference evidence="1" key="1">
    <citation type="submission" date="2022-08" db="EMBL/GenBank/DDBJ databases">
        <authorList>
            <consortium name="DOE Joint Genome Institute"/>
            <person name="Min B."/>
            <person name="Sierra-Patev S."/>
            <person name="Naranjo-Ortiz M."/>
            <person name="Looney B."/>
            <person name="Konkel Z."/>
            <person name="Slot J.C."/>
            <person name="Sakamoto Y."/>
            <person name="Steenwyk J.L."/>
            <person name="Rokas A."/>
            <person name="Carro J."/>
            <person name="Camarero S."/>
            <person name="Ferreira P."/>
            <person name="Molpeceres G."/>
            <person name="Ruiz-duenas F.J."/>
            <person name="Serrano A."/>
            <person name="Henrissat B."/>
            <person name="Drula E."/>
            <person name="Hughes K.W."/>
            <person name="Mata J.L."/>
            <person name="Ishikawa N.K."/>
            <person name="Vargas-Isla R."/>
            <person name="Ushijima S."/>
            <person name="Smith C.A."/>
            <person name="Ahrendt S."/>
            <person name="Andreopoulos W."/>
            <person name="He G."/>
            <person name="LaButti K."/>
            <person name="Lipzen A."/>
            <person name="Ng V."/>
            <person name="Riley R."/>
            <person name="Sandor L."/>
            <person name="Barry K."/>
            <person name="Martinez A.T."/>
            <person name="Xiao Y."/>
            <person name="Gibbons J.G."/>
            <person name="Terashima K."/>
            <person name="Hibbett D.S."/>
            <person name="Grigoriev I.V."/>
        </authorList>
    </citation>
    <scope>NUCLEOTIDE SEQUENCE</scope>
    <source>
        <strain evidence="1">ET3784</strain>
    </source>
</reference>
<comment type="caution">
    <text evidence="1">The sequence shown here is derived from an EMBL/GenBank/DDBJ whole genome shotgun (WGS) entry which is preliminary data.</text>
</comment>
<evidence type="ECO:0000313" key="1">
    <source>
        <dbReference type="EMBL" id="KAJ3714304.1"/>
    </source>
</evidence>
<sequence length="235" mass="25406">MVAPIMVPVFVEKLVLEANDGVREGLMTGVELVTSEDVKVGRVVEGEGAVLELEDRVMVRDEDDISEEVSAVEGDVIVEEALMDDDGAKVEIELVEVVMGEEKVLIDLESVDAVEDKVDVGTSVGGGELLNVVDNDVEVVLDEELMNVVDRMFDEESEDEVEVDIDVDLVEDGIGGAEVEIEVGFKLVREVNNDVEVEAVDVDVLVKFEPDVLADTLVLVELEVVAATSEELAGH</sequence>
<keyword evidence="2" id="KW-1185">Reference proteome</keyword>
<accession>A0AA38MUX3</accession>
<dbReference type="Proteomes" id="UP001176059">
    <property type="component" value="Unassembled WGS sequence"/>
</dbReference>
<reference evidence="1" key="2">
    <citation type="journal article" date="2023" name="Proc. Natl. Acad. Sci. U.S.A.">
        <title>A global phylogenomic analysis of the shiitake genus Lentinula.</title>
        <authorList>
            <person name="Sierra-Patev S."/>
            <person name="Min B."/>
            <person name="Naranjo-Ortiz M."/>
            <person name="Looney B."/>
            <person name="Konkel Z."/>
            <person name="Slot J.C."/>
            <person name="Sakamoto Y."/>
            <person name="Steenwyk J.L."/>
            <person name="Rokas A."/>
            <person name="Carro J."/>
            <person name="Camarero S."/>
            <person name="Ferreira P."/>
            <person name="Molpeceres G."/>
            <person name="Ruiz-Duenas F.J."/>
            <person name="Serrano A."/>
            <person name="Henrissat B."/>
            <person name="Drula E."/>
            <person name="Hughes K.W."/>
            <person name="Mata J.L."/>
            <person name="Ishikawa N.K."/>
            <person name="Vargas-Isla R."/>
            <person name="Ushijima S."/>
            <person name="Smith C.A."/>
            <person name="Donoghue J."/>
            <person name="Ahrendt S."/>
            <person name="Andreopoulos W."/>
            <person name="He G."/>
            <person name="LaButti K."/>
            <person name="Lipzen A."/>
            <person name="Ng V."/>
            <person name="Riley R."/>
            <person name="Sandor L."/>
            <person name="Barry K."/>
            <person name="Martinez A.T."/>
            <person name="Xiao Y."/>
            <person name="Gibbons J.G."/>
            <person name="Terashima K."/>
            <person name="Grigoriev I.V."/>
            <person name="Hibbett D."/>
        </authorList>
    </citation>
    <scope>NUCLEOTIDE SEQUENCE</scope>
    <source>
        <strain evidence="1">ET3784</strain>
    </source>
</reference>